<dbReference type="InterPro" id="IPR012347">
    <property type="entry name" value="Ferritin-like"/>
</dbReference>
<evidence type="ECO:0000313" key="3">
    <source>
        <dbReference type="EMBL" id="SMO60942.1"/>
    </source>
</evidence>
<dbReference type="RefSeq" id="WP_142527783.1">
    <property type="nucleotide sequence ID" value="NZ_CBCSJO010000001.1"/>
</dbReference>
<feature type="region of interest" description="Disordered" evidence="1">
    <location>
        <begin position="33"/>
        <end position="97"/>
    </location>
</feature>
<feature type="compositionally biased region" description="Polar residues" evidence="1">
    <location>
        <begin position="80"/>
        <end position="89"/>
    </location>
</feature>
<organism evidence="3 4">
    <name type="scientific">Pedobacter westerhofensis</name>
    <dbReference type="NCBI Taxonomy" id="425512"/>
    <lineage>
        <taxon>Bacteria</taxon>
        <taxon>Pseudomonadati</taxon>
        <taxon>Bacteroidota</taxon>
        <taxon>Sphingobacteriia</taxon>
        <taxon>Sphingobacteriales</taxon>
        <taxon>Sphingobacteriaceae</taxon>
        <taxon>Pedobacter</taxon>
    </lineage>
</organism>
<dbReference type="PROSITE" id="PS51257">
    <property type="entry name" value="PROKAR_LIPOPROTEIN"/>
    <property type="match status" value="1"/>
</dbReference>
<gene>
    <name evidence="3" type="ORF">SAMN06265348_10470</name>
</gene>
<evidence type="ECO:0000256" key="1">
    <source>
        <dbReference type="SAM" id="MobiDB-lite"/>
    </source>
</evidence>
<dbReference type="EMBL" id="FXTN01000004">
    <property type="protein sequence ID" value="SMO60942.1"/>
    <property type="molecule type" value="Genomic_DNA"/>
</dbReference>
<reference evidence="3 4" key="1">
    <citation type="submission" date="2017-05" db="EMBL/GenBank/DDBJ databases">
        <authorList>
            <person name="Varghese N."/>
            <person name="Submissions S."/>
        </authorList>
    </citation>
    <scope>NUCLEOTIDE SEQUENCE [LARGE SCALE GENOMIC DNA]</scope>
    <source>
        <strain evidence="3 4">DSM 19036</strain>
    </source>
</reference>
<dbReference type="Proteomes" id="UP000320300">
    <property type="component" value="Unassembled WGS sequence"/>
</dbReference>
<dbReference type="AlphaFoldDB" id="A0A521CNC4"/>
<dbReference type="OrthoDB" id="118677at2"/>
<proteinExistence type="predicted"/>
<feature type="compositionally biased region" description="Low complexity" evidence="1">
    <location>
        <begin position="51"/>
        <end position="65"/>
    </location>
</feature>
<accession>A0A521CNC4</accession>
<keyword evidence="4" id="KW-1185">Reference proteome</keyword>
<evidence type="ECO:0000259" key="2">
    <source>
        <dbReference type="Pfam" id="PF13628"/>
    </source>
</evidence>
<dbReference type="PANTHER" id="PTHR38593:SF1">
    <property type="entry name" value="BLR2558 PROTEIN"/>
    <property type="match status" value="1"/>
</dbReference>
<protein>
    <submittedName>
        <fullName evidence="3">Predicted outer membrane protein</fullName>
    </submittedName>
</protein>
<dbReference type="InterPro" id="IPR025419">
    <property type="entry name" value="DUF4142"/>
</dbReference>
<evidence type="ECO:0000313" key="4">
    <source>
        <dbReference type="Proteomes" id="UP000320300"/>
    </source>
</evidence>
<sequence>MKNPMSFVLPAIIGIAAQACSLPKYDAGSYVPASNTSGVSTSSTDPVNSRPTDGTTFTGATPTGANSGTTPFSAGPPSMGTANSTSSGISGEDLEADERNRENTNFITQASVRLLSVIELSDLATNSAQNGAVKNLASTVVRDYGKANDELKDLAVAKGISLPQSNTPGLKTLSALPANDFDQAYLKMIALEQQKALALFKQASQYTDPSLKAYVGKYAPALRNQEKQAVTLGRKLK</sequence>
<feature type="domain" description="DUF4142" evidence="2">
    <location>
        <begin position="103"/>
        <end position="232"/>
    </location>
</feature>
<dbReference type="Gene3D" id="1.20.1260.10">
    <property type="match status" value="1"/>
</dbReference>
<name>A0A521CNC4_9SPHI</name>
<dbReference type="Pfam" id="PF13628">
    <property type="entry name" value="DUF4142"/>
    <property type="match status" value="1"/>
</dbReference>
<feature type="compositionally biased region" description="Polar residues" evidence="1">
    <location>
        <begin position="33"/>
        <end position="50"/>
    </location>
</feature>
<dbReference type="PANTHER" id="PTHR38593">
    <property type="entry name" value="BLR2558 PROTEIN"/>
    <property type="match status" value="1"/>
</dbReference>